<dbReference type="PANTHER" id="PTHR20941">
    <property type="entry name" value="FOLATE SYNTHESIS PROTEINS"/>
    <property type="match status" value="1"/>
</dbReference>
<dbReference type="Gene3D" id="3.20.20.20">
    <property type="entry name" value="Dihydropteroate synthase-like"/>
    <property type="match status" value="1"/>
</dbReference>
<comment type="catalytic activity">
    <reaction evidence="1">
        <text>(7,8-dihydropterin-6-yl)methyl diphosphate + 4-aminobenzoate = 7,8-dihydropteroate + diphosphate</text>
        <dbReference type="Rhea" id="RHEA:19949"/>
        <dbReference type="ChEBI" id="CHEBI:17836"/>
        <dbReference type="ChEBI" id="CHEBI:17839"/>
        <dbReference type="ChEBI" id="CHEBI:33019"/>
        <dbReference type="ChEBI" id="CHEBI:72950"/>
        <dbReference type="EC" id="2.5.1.15"/>
    </reaction>
</comment>
<comment type="function">
    <text evidence="9">Catalyzes the condensation of para-aminobenzoate (pABA) with 6-hydroxymethyl-7,8-dihydropterin diphosphate (DHPt-PP) to form 7,8-dihydropteroate (H2Pte), the immediate precursor of folate derivatives.</text>
</comment>
<comment type="pathway">
    <text evidence="3 9">Cofactor biosynthesis; tetrahydrofolate biosynthesis; 7,8-dihydrofolate from 2-amino-4-hydroxy-6-hydroxymethyl-7,8-dihydropteridine diphosphate and 4-aminobenzoate: step 1/2.</text>
</comment>
<dbReference type="InterPro" id="IPR011005">
    <property type="entry name" value="Dihydropteroate_synth-like_sf"/>
</dbReference>
<evidence type="ECO:0000256" key="5">
    <source>
        <dbReference type="ARBA" id="ARBA00022679"/>
    </source>
</evidence>
<keyword evidence="8 9" id="KW-0289">Folate biosynthesis</keyword>
<dbReference type="PROSITE" id="PS50972">
    <property type="entry name" value="PTERIN_BINDING"/>
    <property type="match status" value="1"/>
</dbReference>
<dbReference type="GO" id="GO:0046654">
    <property type="term" value="P:tetrahydrofolate biosynthetic process"/>
    <property type="evidence" value="ECO:0007669"/>
    <property type="project" value="TreeGrafter"/>
</dbReference>
<keyword evidence="5 9" id="KW-0808">Transferase</keyword>
<evidence type="ECO:0000313" key="12">
    <source>
        <dbReference type="EMBL" id="WWY02909.1"/>
    </source>
</evidence>
<comment type="similarity">
    <text evidence="9">Belongs to the DHPS family.</text>
</comment>
<name>A0A9X4IE15_9NEIS</name>
<dbReference type="SUPFAM" id="SSF51717">
    <property type="entry name" value="Dihydropteroate synthetase-like"/>
    <property type="match status" value="1"/>
</dbReference>
<gene>
    <name evidence="11" type="primary">folP</name>
    <name evidence="11" type="ORF">ORY91_001173</name>
    <name evidence="12" type="ORF">V9W64_09485</name>
</gene>
<dbReference type="EMBL" id="CP146598">
    <property type="protein sequence ID" value="WWY02909.1"/>
    <property type="molecule type" value="Genomic_DNA"/>
</dbReference>
<dbReference type="Pfam" id="PF00809">
    <property type="entry name" value="Pterin_bind"/>
    <property type="match status" value="1"/>
</dbReference>
<keyword evidence="13" id="KW-1185">Reference proteome</keyword>
<dbReference type="PROSITE" id="PS00792">
    <property type="entry name" value="DHPS_1"/>
    <property type="match status" value="1"/>
</dbReference>
<evidence type="ECO:0000256" key="9">
    <source>
        <dbReference type="RuleBase" id="RU361205"/>
    </source>
</evidence>
<evidence type="ECO:0000256" key="2">
    <source>
        <dbReference type="ARBA" id="ARBA00001946"/>
    </source>
</evidence>
<dbReference type="InterPro" id="IPR045031">
    <property type="entry name" value="DHP_synth-like"/>
</dbReference>
<dbReference type="CDD" id="cd00739">
    <property type="entry name" value="DHPS"/>
    <property type="match status" value="1"/>
</dbReference>
<proteinExistence type="inferred from homology"/>
<protein>
    <recommendedName>
        <fullName evidence="4 9">Dihydropteroate synthase</fullName>
        <shortName evidence="9">DHPS</shortName>
        <ecNumber evidence="4 9">2.5.1.15</ecNumber>
    </recommendedName>
    <alternativeName>
        <fullName evidence="9">Dihydropteroate pyrophosphorylase</fullName>
    </alternativeName>
</protein>
<evidence type="ECO:0000256" key="4">
    <source>
        <dbReference type="ARBA" id="ARBA00012458"/>
    </source>
</evidence>
<accession>A0A9X4IE15</accession>
<evidence type="ECO:0000256" key="6">
    <source>
        <dbReference type="ARBA" id="ARBA00022723"/>
    </source>
</evidence>
<keyword evidence="6 9" id="KW-0479">Metal-binding</keyword>
<comment type="cofactor">
    <cofactor evidence="2 9">
        <name>Mg(2+)</name>
        <dbReference type="ChEBI" id="CHEBI:18420"/>
    </cofactor>
</comment>
<dbReference type="NCBIfam" id="TIGR01496">
    <property type="entry name" value="DHPS"/>
    <property type="match status" value="1"/>
</dbReference>
<reference evidence="11" key="1">
    <citation type="submission" date="2022-10" db="EMBL/GenBank/DDBJ databases">
        <authorList>
            <person name="Boutroux M."/>
        </authorList>
    </citation>
    <scope>NUCLEOTIDE SEQUENCE</scope>
    <source>
        <strain evidence="11">51.81</strain>
    </source>
</reference>
<dbReference type="PROSITE" id="PS00793">
    <property type="entry name" value="DHPS_2"/>
    <property type="match status" value="1"/>
</dbReference>
<evidence type="ECO:0000256" key="8">
    <source>
        <dbReference type="ARBA" id="ARBA00022909"/>
    </source>
</evidence>
<keyword evidence="7 9" id="KW-0460">Magnesium</keyword>
<reference evidence="12" key="2">
    <citation type="submission" date="2024-02" db="EMBL/GenBank/DDBJ databases">
        <title>Neisseria leonii sp. nov.</title>
        <authorList>
            <person name="Boutroux M."/>
            <person name="Favre-Rochex S."/>
            <person name="Gorgette O."/>
            <person name="Touak G."/>
            <person name="Muhle E."/>
            <person name="Chesneau O."/>
            <person name="Clermont D."/>
            <person name="Rahi P."/>
        </authorList>
    </citation>
    <scope>NUCLEOTIDE SEQUENCE</scope>
    <source>
        <strain evidence="12">51.81</strain>
    </source>
</reference>
<dbReference type="PANTHER" id="PTHR20941:SF1">
    <property type="entry name" value="FOLIC ACID SYNTHESIS PROTEIN FOL1"/>
    <property type="match status" value="1"/>
</dbReference>
<sequence>MKPIWQAGRFSIDLSAPKIMGIVNLTPDSFSDGGHYSGNIQTALHHAESLAAAGVDILDIGGESTRPGAAAVPPEEEWRRVAPVLRELVSWNLPVSLDTRRRTIMQRALEAGYADIINDVQALEDNGAPETLAAHPDTGICLMHMQGQPPTMQAEPHYRDTVGEVAAYLNRRVQACLTAGIARRRIVLDPGFGFGKTLAHNIELMRRLNDVQHSCGLPLLVGVSRKRMIGELIGESDTAQRVHGSVAAALAAVAHGAKIIRVHDVKATADALAVWQALGGTLVPDNDSGAA</sequence>
<dbReference type="Proteomes" id="UP001149607">
    <property type="component" value="Chromosome"/>
</dbReference>
<dbReference type="GO" id="GO:0004156">
    <property type="term" value="F:dihydropteroate synthase activity"/>
    <property type="evidence" value="ECO:0007669"/>
    <property type="project" value="UniProtKB-EC"/>
</dbReference>
<dbReference type="GO" id="GO:0046872">
    <property type="term" value="F:metal ion binding"/>
    <property type="evidence" value="ECO:0007669"/>
    <property type="project" value="UniProtKB-KW"/>
</dbReference>
<dbReference type="GO" id="GO:0046656">
    <property type="term" value="P:folic acid biosynthetic process"/>
    <property type="evidence" value="ECO:0007669"/>
    <property type="project" value="UniProtKB-KW"/>
</dbReference>
<dbReference type="GO" id="GO:0005829">
    <property type="term" value="C:cytosol"/>
    <property type="evidence" value="ECO:0007669"/>
    <property type="project" value="TreeGrafter"/>
</dbReference>
<dbReference type="InterPro" id="IPR006390">
    <property type="entry name" value="DHP_synth_dom"/>
</dbReference>
<dbReference type="RefSeq" id="WP_274584930.1">
    <property type="nucleotide sequence ID" value="NZ_CP145811.1"/>
</dbReference>
<organism evidence="11">
    <name type="scientific">Neisseria leonii</name>
    <dbReference type="NCBI Taxonomy" id="2995413"/>
    <lineage>
        <taxon>Bacteria</taxon>
        <taxon>Pseudomonadati</taxon>
        <taxon>Pseudomonadota</taxon>
        <taxon>Betaproteobacteria</taxon>
        <taxon>Neisseriales</taxon>
        <taxon>Neisseriaceae</taxon>
        <taxon>Neisseria</taxon>
    </lineage>
</organism>
<dbReference type="EMBL" id="JAPQFL010000002">
    <property type="protein sequence ID" value="MDD9327762.1"/>
    <property type="molecule type" value="Genomic_DNA"/>
</dbReference>
<evidence type="ECO:0000313" key="13">
    <source>
        <dbReference type="Proteomes" id="UP001149607"/>
    </source>
</evidence>
<evidence type="ECO:0000256" key="1">
    <source>
        <dbReference type="ARBA" id="ARBA00000012"/>
    </source>
</evidence>
<evidence type="ECO:0000259" key="10">
    <source>
        <dbReference type="PROSITE" id="PS50972"/>
    </source>
</evidence>
<dbReference type="InterPro" id="IPR000489">
    <property type="entry name" value="Pterin-binding_dom"/>
</dbReference>
<dbReference type="AlphaFoldDB" id="A0A9X4IE15"/>
<evidence type="ECO:0000256" key="7">
    <source>
        <dbReference type="ARBA" id="ARBA00022842"/>
    </source>
</evidence>
<evidence type="ECO:0000256" key="3">
    <source>
        <dbReference type="ARBA" id="ARBA00004763"/>
    </source>
</evidence>
<dbReference type="EC" id="2.5.1.15" evidence="4 9"/>
<evidence type="ECO:0000313" key="11">
    <source>
        <dbReference type="EMBL" id="MDD9327762.1"/>
    </source>
</evidence>
<feature type="domain" description="Pterin-binding" evidence="10">
    <location>
        <begin position="17"/>
        <end position="273"/>
    </location>
</feature>